<accession>A0A1H5XCC4</accession>
<dbReference type="AlphaFoldDB" id="A0A1H5XCC4"/>
<name>A0A1H5XCC4_NITMU</name>
<evidence type="ECO:0000313" key="2">
    <source>
        <dbReference type="Proteomes" id="UP000236751"/>
    </source>
</evidence>
<dbReference type="Proteomes" id="UP000236751">
    <property type="component" value="Unassembled WGS sequence"/>
</dbReference>
<reference evidence="1 2" key="1">
    <citation type="submission" date="2016-10" db="EMBL/GenBank/DDBJ databases">
        <authorList>
            <person name="de Groot N.N."/>
        </authorList>
    </citation>
    <scope>NUCLEOTIDE SEQUENCE [LARGE SCALE GENOMIC DNA]</scope>
    <source>
        <strain evidence="1 2">Nl13</strain>
    </source>
</reference>
<proteinExistence type="predicted"/>
<gene>
    <name evidence="1" type="ORF">SAMN05216403_1299</name>
</gene>
<organism evidence="1 2">
    <name type="scientific">Nitrosospira multiformis (strain ATCC 25196 / NCIMB 11849 / C 71)</name>
    <dbReference type="NCBI Taxonomy" id="323848"/>
    <lineage>
        <taxon>Bacteria</taxon>
        <taxon>Pseudomonadati</taxon>
        <taxon>Pseudomonadota</taxon>
        <taxon>Betaproteobacteria</taxon>
        <taxon>Nitrosomonadales</taxon>
        <taxon>Nitrosomonadaceae</taxon>
        <taxon>Nitrosospira</taxon>
    </lineage>
</organism>
<evidence type="ECO:0000313" key="1">
    <source>
        <dbReference type="EMBL" id="SEG09408.1"/>
    </source>
</evidence>
<dbReference type="EMBL" id="FNVK01000029">
    <property type="protein sequence ID" value="SEG09408.1"/>
    <property type="molecule type" value="Genomic_DNA"/>
</dbReference>
<sequence length="51" mass="5721">MFECACICEPKRATSRAWDKAISNLASDPRETYGSLAPYVHEEELAVFLNS</sequence>
<protein>
    <submittedName>
        <fullName evidence="1">Uncharacterized protein</fullName>
    </submittedName>
</protein>